<evidence type="ECO:0000313" key="2">
    <source>
        <dbReference type="Proteomes" id="UP001187192"/>
    </source>
</evidence>
<gene>
    <name evidence="1" type="ORF">TIFTF001_015634</name>
</gene>
<dbReference type="Proteomes" id="UP001187192">
    <property type="component" value="Unassembled WGS sequence"/>
</dbReference>
<proteinExistence type="predicted"/>
<dbReference type="AlphaFoldDB" id="A0AA88DIP2"/>
<sequence>MCSEMTTFLWGLQLDQEHHDHDQDRIVNKQRPKVDQEIKDRDEIMKEVTIGKGLSDSTENNGICLERLDEFGRDRTPEQAFSEISFKFEGN</sequence>
<name>A0AA88DIP2_FICCA</name>
<comment type="caution">
    <text evidence="1">The sequence shown here is derived from an EMBL/GenBank/DDBJ whole genome shotgun (WGS) entry which is preliminary data.</text>
</comment>
<dbReference type="EMBL" id="BTGU01000023">
    <property type="protein sequence ID" value="GMN46449.1"/>
    <property type="molecule type" value="Genomic_DNA"/>
</dbReference>
<dbReference type="Gramene" id="FCD_00012735-RA">
    <property type="protein sequence ID" value="FCD_00012735-RA:cds"/>
    <property type="gene ID" value="FCD_00012735"/>
</dbReference>
<evidence type="ECO:0000313" key="1">
    <source>
        <dbReference type="EMBL" id="GMN46449.1"/>
    </source>
</evidence>
<reference evidence="1" key="1">
    <citation type="submission" date="2023-07" db="EMBL/GenBank/DDBJ databases">
        <title>draft genome sequence of fig (Ficus carica).</title>
        <authorList>
            <person name="Takahashi T."/>
            <person name="Nishimura K."/>
        </authorList>
    </citation>
    <scope>NUCLEOTIDE SEQUENCE</scope>
</reference>
<organism evidence="1 2">
    <name type="scientific">Ficus carica</name>
    <name type="common">Common fig</name>
    <dbReference type="NCBI Taxonomy" id="3494"/>
    <lineage>
        <taxon>Eukaryota</taxon>
        <taxon>Viridiplantae</taxon>
        <taxon>Streptophyta</taxon>
        <taxon>Embryophyta</taxon>
        <taxon>Tracheophyta</taxon>
        <taxon>Spermatophyta</taxon>
        <taxon>Magnoliopsida</taxon>
        <taxon>eudicotyledons</taxon>
        <taxon>Gunneridae</taxon>
        <taxon>Pentapetalae</taxon>
        <taxon>rosids</taxon>
        <taxon>fabids</taxon>
        <taxon>Rosales</taxon>
        <taxon>Moraceae</taxon>
        <taxon>Ficeae</taxon>
        <taxon>Ficus</taxon>
    </lineage>
</organism>
<protein>
    <submittedName>
        <fullName evidence="1">Uncharacterized protein</fullName>
    </submittedName>
</protein>
<accession>A0AA88DIP2</accession>
<keyword evidence="2" id="KW-1185">Reference proteome</keyword>